<dbReference type="OrthoDB" id="7355451at2"/>
<protein>
    <submittedName>
        <fullName evidence="3">Membrane protein related to metalloendopeptidase</fullName>
    </submittedName>
</protein>
<evidence type="ECO:0000313" key="3">
    <source>
        <dbReference type="EMBL" id="BAE52993.1"/>
    </source>
</evidence>
<reference evidence="3 4" key="1">
    <citation type="journal article" date="2005" name="DNA Res.">
        <title>Complete genome sequence of the facultative anaerobic magnetotactic bacterium Magnetospirillum sp. strain AMB-1.</title>
        <authorList>
            <person name="Matsunaga T."/>
            <person name="Okamura Y."/>
            <person name="Fukuda Y."/>
            <person name="Wahyudi A.T."/>
            <person name="Murase Y."/>
            <person name="Takeyama H."/>
        </authorList>
    </citation>
    <scope>NUCLEOTIDE SEQUENCE [LARGE SCALE GENOMIC DNA]</scope>
    <source>
        <strain evidence="4">ATCC 700264 / AMB-1</strain>
    </source>
</reference>
<keyword evidence="1" id="KW-0175">Coiled coil</keyword>
<proteinExistence type="predicted"/>
<keyword evidence="4" id="KW-1185">Reference proteome</keyword>
<organism evidence="3 4">
    <name type="scientific">Paramagnetospirillum magneticum (strain ATCC 700264 / AMB-1)</name>
    <name type="common">Magnetospirillum magneticum</name>
    <dbReference type="NCBI Taxonomy" id="342108"/>
    <lineage>
        <taxon>Bacteria</taxon>
        <taxon>Pseudomonadati</taxon>
        <taxon>Pseudomonadota</taxon>
        <taxon>Alphaproteobacteria</taxon>
        <taxon>Rhodospirillales</taxon>
        <taxon>Magnetospirillaceae</taxon>
        <taxon>Paramagnetospirillum</taxon>
    </lineage>
</organism>
<gene>
    <name evidence="3" type="ordered locus">amb4189</name>
</gene>
<sequence>MDVQRLAKVLALAASDNDAEALHALRTAGRLLEGAGLDFVALASRVAEGGPVVSSTRLEDLEDTVFDLRNEIRHLRSENEKLRQTAPAPANGLATAAQDVAQVIRLQAERDELRETLGAETRRADAAQAAEQARLADLAQAIEAAERLAAQLEALKGRTDRLEAENRRLGLVATALKGELDERLADRNHPLPPVAMPQAVSPVVQPAPVVRAEPAPRRPAVPPPAAVAARRPKAGQPVNQYALF</sequence>
<name>Q2VZI2_PARM1</name>
<dbReference type="KEGG" id="mag:amb4189"/>
<evidence type="ECO:0000313" key="4">
    <source>
        <dbReference type="Proteomes" id="UP000007058"/>
    </source>
</evidence>
<evidence type="ECO:0000256" key="2">
    <source>
        <dbReference type="SAM" id="MobiDB-lite"/>
    </source>
</evidence>
<feature type="coiled-coil region" evidence="1">
    <location>
        <begin position="58"/>
        <end position="165"/>
    </location>
</feature>
<dbReference type="RefSeq" id="WP_011386538.1">
    <property type="nucleotide sequence ID" value="NC_007626.1"/>
</dbReference>
<dbReference type="HOGENOM" id="CLU_1136964_0_0_5"/>
<dbReference type="Proteomes" id="UP000007058">
    <property type="component" value="Chromosome"/>
</dbReference>
<dbReference type="AlphaFoldDB" id="Q2VZI2"/>
<feature type="region of interest" description="Disordered" evidence="2">
    <location>
        <begin position="213"/>
        <end position="237"/>
    </location>
</feature>
<accession>Q2VZI2</accession>
<dbReference type="EMBL" id="AP007255">
    <property type="protein sequence ID" value="BAE52993.1"/>
    <property type="molecule type" value="Genomic_DNA"/>
</dbReference>
<evidence type="ECO:0000256" key="1">
    <source>
        <dbReference type="SAM" id="Coils"/>
    </source>
</evidence>